<gene>
    <name evidence="1" type="ORF">ABXS70_28115</name>
</gene>
<name>A0AAU8NEJ8_9BACL</name>
<dbReference type="RefSeq" id="WP_366292651.1">
    <property type="nucleotide sequence ID" value="NZ_CP159992.1"/>
</dbReference>
<proteinExistence type="predicted"/>
<dbReference type="EMBL" id="CP159992">
    <property type="protein sequence ID" value="XCP94914.1"/>
    <property type="molecule type" value="Genomic_DNA"/>
</dbReference>
<protein>
    <submittedName>
        <fullName evidence="1">Uncharacterized protein</fullName>
    </submittedName>
</protein>
<accession>A0AAU8NEJ8</accession>
<evidence type="ECO:0000313" key="1">
    <source>
        <dbReference type="EMBL" id="XCP94914.1"/>
    </source>
</evidence>
<organism evidence="1">
    <name type="scientific">Paenibacillus sp. AN1007</name>
    <dbReference type="NCBI Taxonomy" id="3151385"/>
    <lineage>
        <taxon>Bacteria</taxon>
        <taxon>Bacillati</taxon>
        <taxon>Bacillota</taxon>
        <taxon>Bacilli</taxon>
        <taxon>Bacillales</taxon>
        <taxon>Paenibacillaceae</taxon>
        <taxon>Paenibacillus</taxon>
    </lineage>
</organism>
<dbReference type="AlphaFoldDB" id="A0AAU8NEJ8"/>
<sequence>MKRIKPIFSKMWTSMKSAGRHVWEYLKSKEGRQTLIQLVLIGIKHLLGQ</sequence>
<reference evidence="1" key="1">
    <citation type="submission" date="2024-05" db="EMBL/GenBank/DDBJ databases">
        <title>Draft genome assemblies of 36 bacteria isolated from hibernating arctic ground squirrels.</title>
        <authorList>
            <person name="McKee H."/>
            <person name="Mullen L."/>
            <person name="Drown D.M."/>
            <person name="Duddleston K.N."/>
        </authorList>
    </citation>
    <scope>NUCLEOTIDE SEQUENCE</scope>
    <source>
        <strain evidence="1">AN1007</strain>
    </source>
</reference>